<name>A0A7X8YG56_9VIBR</name>
<reference evidence="1 2" key="1">
    <citation type="submission" date="2020-04" db="EMBL/GenBank/DDBJ databases">
        <title>Vibrio sp. SM6, a novel species isolated from seawater.</title>
        <authorList>
            <person name="Wang X."/>
        </authorList>
    </citation>
    <scope>NUCLEOTIDE SEQUENCE [LARGE SCALE GENOMIC DNA]</scope>
    <source>
        <strain evidence="1 2">SM6</strain>
    </source>
</reference>
<gene>
    <name evidence="1" type="ORF">HGP28_03835</name>
</gene>
<comment type="caution">
    <text evidence="1">The sequence shown here is derived from an EMBL/GenBank/DDBJ whole genome shotgun (WGS) entry which is preliminary data.</text>
</comment>
<dbReference type="EMBL" id="JABAIK010000003">
    <property type="protein sequence ID" value="NLS12022.1"/>
    <property type="molecule type" value="Genomic_DNA"/>
</dbReference>
<dbReference type="SUPFAM" id="SSF56935">
    <property type="entry name" value="Porins"/>
    <property type="match status" value="1"/>
</dbReference>
<sequence length="354" mass="40720">MAFYLIASPTLAAVELTENLSLSGFGSTSWAKSNNSTPLLINRDIGDKSCFHYDTTFGLQLDYYLSDIKASLQLVKRPQDHWSDPKLEWAYLSLDMDPFEFAAGRLRLPLFLISEYYYVGQAYTPARPNDAVYNSILGITAYNGLSLRWVTDIGDNQLAITPFVGFHDTSKVDFNPTTKLEFTTKTLFGANLQYSADDYRWNFAYLHSKFDQTTLIEASLPSSDNPQTLVPMTLRMHEKDIEIDLFSLGAEYEFDPFTITLEGQKNRYLSSWYAGVQYHWQAVIPYFYYSQQYGENDKKSGENYLLGIRYDIDYYISLNAEWQRFFADDGRGSFVESPSKKDADLYTVMINFVF</sequence>
<proteinExistence type="predicted"/>
<accession>A0A7X8YG56</accession>
<dbReference type="Gene3D" id="2.40.160.10">
    <property type="entry name" value="Porin"/>
    <property type="match status" value="1"/>
</dbReference>
<evidence type="ECO:0000313" key="2">
    <source>
        <dbReference type="Proteomes" id="UP000535589"/>
    </source>
</evidence>
<dbReference type="Proteomes" id="UP000535589">
    <property type="component" value="Unassembled WGS sequence"/>
</dbReference>
<evidence type="ECO:0000313" key="1">
    <source>
        <dbReference type="EMBL" id="NLS12022.1"/>
    </source>
</evidence>
<keyword evidence="2" id="KW-1185">Reference proteome</keyword>
<protein>
    <submittedName>
        <fullName evidence="1">Sulfate ABC transporter permease</fullName>
    </submittedName>
</protein>
<dbReference type="InterPro" id="IPR023614">
    <property type="entry name" value="Porin_dom_sf"/>
</dbReference>
<organism evidence="1 2">
    <name type="scientific">Vibrio agarilyticus</name>
    <dbReference type="NCBI Taxonomy" id="2726741"/>
    <lineage>
        <taxon>Bacteria</taxon>
        <taxon>Pseudomonadati</taxon>
        <taxon>Pseudomonadota</taxon>
        <taxon>Gammaproteobacteria</taxon>
        <taxon>Vibrionales</taxon>
        <taxon>Vibrionaceae</taxon>
        <taxon>Vibrio</taxon>
    </lineage>
</organism>
<dbReference type="AlphaFoldDB" id="A0A7X8YG56"/>